<dbReference type="EMBL" id="QRUU01000019">
    <property type="protein sequence ID" value="RGR97684.1"/>
    <property type="molecule type" value="Genomic_DNA"/>
</dbReference>
<name>A0A412GS98_9BACT</name>
<dbReference type="CDD" id="cd06170">
    <property type="entry name" value="LuxR_C_like"/>
    <property type="match status" value="1"/>
</dbReference>
<evidence type="ECO:0000259" key="2">
    <source>
        <dbReference type="PROSITE" id="PS50043"/>
    </source>
</evidence>
<feature type="domain" description="HTH luxR-type" evidence="2">
    <location>
        <begin position="141"/>
        <end position="206"/>
    </location>
</feature>
<comment type="caution">
    <text evidence="3">The sequence shown here is derived from an EMBL/GenBank/DDBJ whole genome shotgun (WGS) entry which is preliminary data.</text>
</comment>
<evidence type="ECO:0000313" key="3">
    <source>
        <dbReference type="EMBL" id="RGR97684.1"/>
    </source>
</evidence>
<dbReference type="PANTHER" id="PTHR43214:SF43">
    <property type="entry name" value="TWO-COMPONENT RESPONSE REGULATOR"/>
    <property type="match status" value="1"/>
</dbReference>
<keyword evidence="1 3" id="KW-0238">DNA-binding</keyword>
<keyword evidence="4" id="KW-1185">Reference proteome</keyword>
<organism evidence="3 4">
    <name type="scientific">Phocaeicola coprocola</name>
    <dbReference type="NCBI Taxonomy" id="310298"/>
    <lineage>
        <taxon>Bacteria</taxon>
        <taxon>Pseudomonadati</taxon>
        <taxon>Bacteroidota</taxon>
        <taxon>Bacteroidia</taxon>
        <taxon>Bacteroidales</taxon>
        <taxon>Bacteroidaceae</taxon>
        <taxon>Phocaeicola</taxon>
    </lineage>
</organism>
<dbReference type="Gene3D" id="3.40.50.2300">
    <property type="match status" value="1"/>
</dbReference>
<gene>
    <name evidence="3" type="ORF">DWY20_06085</name>
</gene>
<accession>A0A412GS98</accession>
<dbReference type="SMART" id="SM00421">
    <property type="entry name" value="HTH_LUXR"/>
    <property type="match status" value="1"/>
</dbReference>
<evidence type="ECO:0000256" key="1">
    <source>
        <dbReference type="ARBA" id="ARBA00023125"/>
    </source>
</evidence>
<dbReference type="RefSeq" id="WP_022125190.1">
    <property type="nucleotide sequence ID" value="NZ_CATZZN010000075.1"/>
</dbReference>
<dbReference type="InterPro" id="IPR011006">
    <property type="entry name" value="CheY-like_superfamily"/>
</dbReference>
<dbReference type="GO" id="GO:0003677">
    <property type="term" value="F:DNA binding"/>
    <property type="evidence" value="ECO:0007669"/>
    <property type="project" value="UniProtKB-KW"/>
</dbReference>
<reference evidence="3 4" key="1">
    <citation type="submission" date="2018-08" db="EMBL/GenBank/DDBJ databases">
        <title>A genome reference for cultivated species of the human gut microbiota.</title>
        <authorList>
            <person name="Zou Y."/>
            <person name="Xue W."/>
            <person name="Luo G."/>
        </authorList>
    </citation>
    <scope>NUCLEOTIDE SEQUENCE [LARGE SCALE GENOMIC DNA]</scope>
    <source>
        <strain evidence="3 4">AF24-2</strain>
    </source>
</reference>
<evidence type="ECO:0000313" key="4">
    <source>
        <dbReference type="Proteomes" id="UP000285864"/>
    </source>
</evidence>
<dbReference type="InterPro" id="IPR016032">
    <property type="entry name" value="Sig_transdc_resp-reg_C-effctor"/>
</dbReference>
<dbReference type="AlphaFoldDB" id="A0A412GS98"/>
<dbReference type="Proteomes" id="UP000285864">
    <property type="component" value="Unassembled WGS sequence"/>
</dbReference>
<dbReference type="SUPFAM" id="SSF52172">
    <property type="entry name" value="CheY-like"/>
    <property type="match status" value="1"/>
</dbReference>
<dbReference type="PROSITE" id="PS50043">
    <property type="entry name" value="HTH_LUXR_2"/>
    <property type="match status" value="1"/>
</dbReference>
<dbReference type="InterPro" id="IPR039420">
    <property type="entry name" value="WalR-like"/>
</dbReference>
<dbReference type="InterPro" id="IPR000792">
    <property type="entry name" value="Tscrpt_reg_LuxR_C"/>
</dbReference>
<protein>
    <submittedName>
        <fullName evidence="3">DNA-binding response regulator</fullName>
    </submittedName>
</protein>
<sequence length="215" mass="24562">MRHLILADNQAITRLGVKYLALEAGRELSSIKEAVGLQELSMMLSSYPDSVVIIDYTLFDCTADQLWILKERFPQSVFVLFSDALSESFIRRMVLGSIQFSLLFKDSDVHEVAACLDEAEQGRQYICMKAKSWLYEKERDAVSDMPQLTMTEKEVLRSLTLGKTTKEIAAERFLSVYTVMTHRKNIFRKLNVNNAQEAIRYALRAGIVNVAEYCI</sequence>
<proteinExistence type="predicted"/>
<dbReference type="Pfam" id="PF00196">
    <property type="entry name" value="GerE"/>
    <property type="match status" value="1"/>
</dbReference>
<dbReference type="GO" id="GO:0006355">
    <property type="term" value="P:regulation of DNA-templated transcription"/>
    <property type="evidence" value="ECO:0007669"/>
    <property type="project" value="InterPro"/>
</dbReference>
<dbReference type="PRINTS" id="PR00038">
    <property type="entry name" value="HTHLUXR"/>
</dbReference>
<dbReference type="SUPFAM" id="SSF46894">
    <property type="entry name" value="C-terminal effector domain of the bipartite response regulators"/>
    <property type="match status" value="1"/>
</dbReference>
<dbReference type="PANTHER" id="PTHR43214">
    <property type="entry name" value="TWO-COMPONENT RESPONSE REGULATOR"/>
    <property type="match status" value="1"/>
</dbReference>